<reference evidence="1 2" key="1">
    <citation type="submission" date="2021-03" db="EMBL/GenBank/DDBJ databases">
        <title>Fibrella sp. HMF5405 genome sequencing and assembly.</title>
        <authorList>
            <person name="Kang H."/>
            <person name="Kim H."/>
            <person name="Bae S."/>
            <person name="Joh K."/>
        </authorList>
    </citation>
    <scope>NUCLEOTIDE SEQUENCE [LARGE SCALE GENOMIC DNA]</scope>
    <source>
        <strain evidence="1 2">HMF5405</strain>
    </source>
</reference>
<dbReference type="InterPro" id="IPR008928">
    <property type="entry name" value="6-hairpin_glycosidase_sf"/>
</dbReference>
<dbReference type="Pfam" id="PF03663">
    <property type="entry name" value="Glyco_hydro_76"/>
    <property type="match status" value="1"/>
</dbReference>
<comment type="caution">
    <text evidence="1">The sequence shown here is derived from an EMBL/GenBank/DDBJ whole genome shotgun (WGS) entry which is preliminary data.</text>
</comment>
<proteinExistence type="predicted"/>
<evidence type="ECO:0000313" key="1">
    <source>
        <dbReference type="EMBL" id="MBO0947639.1"/>
    </source>
</evidence>
<dbReference type="PANTHER" id="PTHR47791:SF3">
    <property type="entry name" value="MEIOTICALLY UP-REGULATED GENE 191 PROTEIN"/>
    <property type="match status" value="1"/>
</dbReference>
<dbReference type="GO" id="GO:0016787">
    <property type="term" value="F:hydrolase activity"/>
    <property type="evidence" value="ECO:0007669"/>
    <property type="project" value="UniProtKB-KW"/>
</dbReference>
<protein>
    <submittedName>
        <fullName evidence="1">Glycoside hydrolase</fullName>
    </submittedName>
</protein>
<dbReference type="PIRSF" id="PIRSF021505">
    <property type="entry name" value="O_gly_hdrol"/>
    <property type="match status" value="1"/>
</dbReference>
<keyword evidence="1" id="KW-0378">Hydrolase</keyword>
<gene>
    <name evidence="1" type="ORF">J2I46_03545</name>
</gene>
<accession>A0ABS3JED6</accession>
<organism evidence="1 2">
    <name type="scientific">Fibrella forsythiae</name>
    <dbReference type="NCBI Taxonomy" id="2817061"/>
    <lineage>
        <taxon>Bacteria</taxon>
        <taxon>Pseudomonadati</taxon>
        <taxon>Bacteroidota</taxon>
        <taxon>Cytophagia</taxon>
        <taxon>Cytophagales</taxon>
        <taxon>Spirosomataceae</taxon>
        <taxon>Fibrella</taxon>
    </lineage>
</organism>
<dbReference type="PANTHER" id="PTHR47791">
    <property type="entry name" value="MEIOTICALLY UP-REGULATED GENE 191 PROTEIN"/>
    <property type="match status" value="1"/>
</dbReference>
<sequence>MAQGVKPEQVNWNAIADSSSMALDTQFFNPAGRYFNVNNSGKTDFNYWPQAHALDLLVDAYTRTNDARYLTHMNDWFVGVPVKNGNSFLNTYYDDMLWNALAMLRAYDATKDKKWLDATRLLWDDIKLGWSDVQGGGIAWQKKQLYYKNTPANAPAIILAARLYQRFKRKDDLDWAKKIYDWQLKTLVDPATGFVYDGINRQNDGKIDLNWKFTYNQGLMIGAGVEMFRATRVNTYLNEAVKTANFTLTDANLAPSGILKAEGNGDGGLFKAVLVRYLALLAVEAAAPATDRNRFVRFLTSNAESLWQTGTQKPAIVFGPNWTRQPTDGKAELTTQLSGAILLEAITRLN</sequence>
<name>A0ABS3JED6_9BACT</name>
<dbReference type="InterPro" id="IPR014512">
    <property type="entry name" value="O_gly_hydro"/>
</dbReference>
<dbReference type="EMBL" id="JAFMYW010000001">
    <property type="protein sequence ID" value="MBO0947639.1"/>
    <property type="molecule type" value="Genomic_DNA"/>
</dbReference>
<dbReference type="InterPro" id="IPR053169">
    <property type="entry name" value="MUG_Protein"/>
</dbReference>
<dbReference type="RefSeq" id="WP_207327547.1">
    <property type="nucleotide sequence ID" value="NZ_JAFMYW010000001.1"/>
</dbReference>
<dbReference type="InterPro" id="IPR005198">
    <property type="entry name" value="Glyco_hydro_76"/>
</dbReference>
<dbReference type="Gene3D" id="1.50.10.20">
    <property type="match status" value="1"/>
</dbReference>
<dbReference type="SUPFAM" id="SSF48208">
    <property type="entry name" value="Six-hairpin glycosidases"/>
    <property type="match status" value="1"/>
</dbReference>
<dbReference type="Proteomes" id="UP000664628">
    <property type="component" value="Unassembled WGS sequence"/>
</dbReference>
<evidence type="ECO:0000313" key="2">
    <source>
        <dbReference type="Proteomes" id="UP000664628"/>
    </source>
</evidence>
<keyword evidence="2" id="KW-1185">Reference proteome</keyword>